<dbReference type="OrthoDB" id="9783590at2"/>
<dbReference type="Proteomes" id="UP000068164">
    <property type="component" value="Unassembled WGS sequence"/>
</dbReference>
<dbReference type="CDD" id="cd04586">
    <property type="entry name" value="CBS_pair_BON_assoc"/>
    <property type="match status" value="1"/>
</dbReference>
<evidence type="ECO:0000259" key="3">
    <source>
        <dbReference type="PROSITE" id="PS50914"/>
    </source>
</evidence>
<dbReference type="EMBL" id="LNCD01000031">
    <property type="protein sequence ID" value="KWV57135.1"/>
    <property type="molecule type" value="Genomic_DNA"/>
</dbReference>
<protein>
    <submittedName>
        <fullName evidence="5">Histidine kinase</fullName>
    </submittedName>
</protein>
<keyword evidence="6" id="KW-1185">Reference proteome</keyword>
<dbReference type="InterPro" id="IPR051257">
    <property type="entry name" value="Diverse_CBS-Domain"/>
</dbReference>
<feature type="domain" description="CBS" evidence="4">
    <location>
        <begin position="7"/>
        <end position="63"/>
    </location>
</feature>
<sequence>MIVESAMTPSPITVGASCTVLQAAEIMLANRISGLPVVDDDGVLVGMITEGDFLRRYELNTDRRRSWLQSWLASPGKIADEYVRSHGRRVDEIMNSHLVVVPPTAALSEAVRLMERNEVKRLPVISDGRLVGIIARSDLLRALTEVEKSSTPSTQDVQIQEAVDAELAKQSWSRNGFIRCQVRNGVAELSGTIFDERERLAAKVAAENVQGVRAITDHLTWIDPYYGVALPPPAGEEDPI</sequence>
<accession>A0A109JY22</accession>
<evidence type="ECO:0000313" key="5">
    <source>
        <dbReference type="EMBL" id="KWV57135.1"/>
    </source>
</evidence>
<dbReference type="AlphaFoldDB" id="A0A109JY22"/>
<dbReference type="PANTHER" id="PTHR43080">
    <property type="entry name" value="CBS DOMAIN-CONTAINING PROTEIN CBSX3, MITOCHONDRIAL"/>
    <property type="match status" value="1"/>
</dbReference>
<gene>
    <name evidence="5" type="ORF">AS026_31355</name>
</gene>
<dbReference type="InterPro" id="IPR017080">
    <property type="entry name" value="UCP036990_CBS_BON"/>
</dbReference>
<organism evidence="5 6">
    <name type="scientific">Rhizobium altiplani</name>
    <dbReference type="NCBI Taxonomy" id="1864509"/>
    <lineage>
        <taxon>Bacteria</taxon>
        <taxon>Pseudomonadati</taxon>
        <taxon>Pseudomonadota</taxon>
        <taxon>Alphaproteobacteria</taxon>
        <taxon>Hyphomicrobiales</taxon>
        <taxon>Rhizobiaceae</taxon>
        <taxon>Rhizobium/Agrobacterium group</taxon>
        <taxon>Rhizobium</taxon>
    </lineage>
</organism>
<dbReference type="InterPro" id="IPR046342">
    <property type="entry name" value="CBS_dom_sf"/>
</dbReference>
<dbReference type="Pfam" id="PF04972">
    <property type="entry name" value="BON"/>
    <property type="match status" value="1"/>
</dbReference>
<evidence type="ECO:0000256" key="2">
    <source>
        <dbReference type="PROSITE-ProRule" id="PRU00703"/>
    </source>
</evidence>
<evidence type="ECO:0000313" key="6">
    <source>
        <dbReference type="Proteomes" id="UP000068164"/>
    </source>
</evidence>
<dbReference type="Pfam" id="PF00571">
    <property type="entry name" value="CBS"/>
    <property type="match status" value="2"/>
</dbReference>
<dbReference type="InterPro" id="IPR007055">
    <property type="entry name" value="BON_dom"/>
</dbReference>
<proteinExistence type="predicted"/>
<dbReference type="PROSITE" id="PS50914">
    <property type="entry name" value="BON"/>
    <property type="match status" value="1"/>
</dbReference>
<keyword evidence="5" id="KW-0418">Kinase</keyword>
<evidence type="ECO:0000256" key="1">
    <source>
        <dbReference type="ARBA" id="ARBA00023122"/>
    </source>
</evidence>
<feature type="domain" description="CBS" evidence="4">
    <location>
        <begin position="94"/>
        <end position="149"/>
    </location>
</feature>
<keyword evidence="5" id="KW-0808">Transferase</keyword>
<reference evidence="5 6" key="1">
    <citation type="submission" date="2015-11" db="EMBL/GenBank/DDBJ databases">
        <title>Draft Genome Sequence of the Strain BR 10423 (Rhizobium sp.) isolated from nodules of Mimosa pudica.</title>
        <authorList>
            <person name="Barauna A.C."/>
            <person name="Zilli J.E."/>
            <person name="Simoes-Araujo J.L."/>
            <person name="Reis V.M."/>
            <person name="James E.K."/>
            <person name="Reis F.B.Jr."/>
            <person name="Rouws L.F."/>
            <person name="Passos S.R."/>
            <person name="Gois S.R."/>
        </authorList>
    </citation>
    <scope>NUCLEOTIDE SEQUENCE [LARGE SCALE GENOMIC DNA]</scope>
    <source>
        <strain evidence="5 6">BR10423</strain>
    </source>
</reference>
<keyword evidence="1 2" id="KW-0129">CBS domain</keyword>
<dbReference type="PIRSF" id="PIRSF036990">
    <property type="entry name" value="UCP036990_CBS_BON"/>
    <property type="match status" value="1"/>
</dbReference>
<name>A0A109JY22_9HYPH</name>
<dbReference type="Gene3D" id="3.10.580.10">
    <property type="entry name" value="CBS-domain"/>
    <property type="match status" value="1"/>
</dbReference>
<dbReference type="GO" id="GO:0016301">
    <property type="term" value="F:kinase activity"/>
    <property type="evidence" value="ECO:0007669"/>
    <property type="project" value="UniProtKB-KW"/>
</dbReference>
<evidence type="ECO:0000259" key="4">
    <source>
        <dbReference type="PROSITE" id="PS51371"/>
    </source>
</evidence>
<feature type="domain" description="BON" evidence="3">
    <location>
        <begin position="155"/>
        <end position="223"/>
    </location>
</feature>
<dbReference type="PANTHER" id="PTHR43080:SF26">
    <property type="entry name" value="REGULATORY PROTEIN"/>
    <property type="match status" value="1"/>
</dbReference>
<dbReference type="PROSITE" id="PS51371">
    <property type="entry name" value="CBS"/>
    <property type="match status" value="2"/>
</dbReference>
<dbReference type="RefSeq" id="WP_062368829.1">
    <property type="nucleotide sequence ID" value="NZ_LNCD01000031.1"/>
</dbReference>
<dbReference type="Gene3D" id="3.30.1340.30">
    <property type="match status" value="1"/>
</dbReference>
<dbReference type="InterPro" id="IPR000644">
    <property type="entry name" value="CBS_dom"/>
</dbReference>
<dbReference type="SUPFAM" id="SSF54631">
    <property type="entry name" value="CBS-domain pair"/>
    <property type="match status" value="1"/>
</dbReference>
<comment type="caution">
    <text evidence="5">The sequence shown here is derived from an EMBL/GenBank/DDBJ whole genome shotgun (WGS) entry which is preliminary data.</text>
</comment>
<dbReference type="SMART" id="SM00116">
    <property type="entry name" value="CBS"/>
    <property type="match status" value="2"/>
</dbReference>